<dbReference type="AlphaFoldDB" id="A0A139INW1"/>
<gene>
    <name evidence="9" type="ORF">AC579_468</name>
</gene>
<sequence length="586" mass="64659">MSGKQEVAAHSPAAAEVRVGTQKPTGTFTGDNTDSGATDTRCRSYAGNVEDEKRSDPEENIFDSRQSSKTPSRRPSAQRDDDDDDARTIVSFTRGDPENPYNWTLTKKMYVTCTCVALVMNSTIGSSLPSGATQELAAYFNITNQSLLVLPVSIYLIGYVLGPLVFAPMSESFGRKWVVVGTFVVFTAFQIGCALAPTFSGFIIMRLLVGIGSSTPVSVIGGIYADIYASPTSRGRAVTLFMAATTWGPLAGPIISGFVSTVSWRWTFWIAAIIAGVTWPLVIFMPETYGPILLKRKAKKLRQESGNKNIMAPIELDDQSWAEFCTVTLTRPIRMFLFEWIVLFSCLYLSVAYAIFYIYFQAYPIIFQGTYGFNAGEEGLTFLPIGVGSMIAGGVYLWWEHYLAKAKARSPPPAWSQQEEFVRLPVALLGAPLFATALFWLGWSARPSIYWMVPTLSALPFGIGFLLIFMALINYIVDAYEIFAASAMGAASCSRSIFGVVIPFAGRPMYTRLGIAWSCTLLGLLSVVMGVVPFVFIKYGGKIRANSKWCQELKRQKAEKEEKQRQMDEGEQNASQHLHQSPEKQT</sequence>
<feature type="compositionally biased region" description="Polar residues" evidence="6">
    <location>
        <begin position="22"/>
        <end position="38"/>
    </location>
</feature>
<evidence type="ECO:0000256" key="5">
    <source>
        <dbReference type="ARBA" id="ARBA00023136"/>
    </source>
</evidence>
<feature type="transmembrane region" description="Helical" evidence="7">
    <location>
        <begin position="340"/>
        <end position="360"/>
    </location>
</feature>
<feature type="transmembrane region" description="Helical" evidence="7">
    <location>
        <begin position="203"/>
        <end position="225"/>
    </location>
</feature>
<feature type="compositionally biased region" description="Basic and acidic residues" evidence="6">
    <location>
        <begin position="558"/>
        <end position="568"/>
    </location>
</feature>
<dbReference type="GO" id="GO:0022857">
    <property type="term" value="F:transmembrane transporter activity"/>
    <property type="evidence" value="ECO:0007669"/>
    <property type="project" value="InterPro"/>
</dbReference>
<evidence type="ECO:0000256" key="6">
    <source>
        <dbReference type="SAM" id="MobiDB-lite"/>
    </source>
</evidence>
<dbReference type="EMBL" id="LFZO01000040">
    <property type="protein sequence ID" value="KXT16282.1"/>
    <property type="molecule type" value="Genomic_DNA"/>
</dbReference>
<evidence type="ECO:0000313" key="9">
    <source>
        <dbReference type="EMBL" id="KXT16282.1"/>
    </source>
</evidence>
<dbReference type="Proteomes" id="UP000073492">
    <property type="component" value="Unassembled WGS sequence"/>
</dbReference>
<evidence type="ECO:0000256" key="7">
    <source>
        <dbReference type="SAM" id="Phobius"/>
    </source>
</evidence>
<comment type="caution">
    <text evidence="9">The sequence shown here is derived from an EMBL/GenBank/DDBJ whole genome shotgun (WGS) entry which is preliminary data.</text>
</comment>
<dbReference type="GO" id="GO:0005886">
    <property type="term" value="C:plasma membrane"/>
    <property type="evidence" value="ECO:0007669"/>
    <property type="project" value="TreeGrafter"/>
</dbReference>
<keyword evidence="5 7" id="KW-0472">Membrane</keyword>
<dbReference type="CDD" id="cd17323">
    <property type="entry name" value="MFS_Tpo1_MDR_like"/>
    <property type="match status" value="1"/>
</dbReference>
<evidence type="ECO:0000256" key="2">
    <source>
        <dbReference type="ARBA" id="ARBA00008335"/>
    </source>
</evidence>
<dbReference type="Pfam" id="PF07690">
    <property type="entry name" value="MFS_1"/>
    <property type="match status" value="1"/>
</dbReference>
<feature type="region of interest" description="Disordered" evidence="6">
    <location>
        <begin position="1"/>
        <end position="93"/>
    </location>
</feature>
<evidence type="ECO:0000256" key="4">
    <source>
        <dbReference type="ARBA" id="ARBA00022989"/>
    </source>
</evidence>
<keyword evidence="3 7" id="KW-0812">Transmembrane</keyword>
<accession>A0A139INW1</accession>
<dbReference type="Gene3D" id="1.20.1250.20">
    <property type="entry name" value="MFS general substrate transporter like domains"/>
    <property type="match status" value="1"/>
</dbReference>
<dbReference type="PANTHER" id="PTHR23502">
    <property type="entry name" value="MAJOR FACILITATOR SUPERFAMILY"/>
    <property type="match status" value="1"/>
</dbReference>
<name>A0A139INW1_9PEZI</name>
<dbReference type="InterPro" id="IPR020846">
    <property type="entry name" value="MFS_dom"/>
</dbReference>
<dbReference type="InterPro" id="IPR036259">
    <property type="entry name" value="MFS_trans_sf"/>
</dbReference>
<evidence type="ECO:0000313" key="10">
    <source>
        <dbReference type="Proteomes" id="UP000073492"/>
    </source>
</evidence>
<feature type="region of interest" description="Disordered" evidence="6">
    <location>
        <begin position="558"/>
        <end position="586"/>
    </location>
</feature>
<dbReference type="FunFam" id="1.20.1250.20:FF:000082">
    <property type="entry name" value="MFS multidrug transporter, putative"/>
    <property type="match status" value="1"/>
</dbReference>
<reference evidence="9 10" key="1">
    <citation type="submission" date="2015-07" db="EMBL/GenBank/DDBJ databases">
        <title>Comparative genomics of the Sigatoka disease complex on banana suggests a link between parallel evolutionary changes in Pseudocercospora fijiensis and Pseudocercospora eumusae and increased virulence on the banana host.</title>
        <authorList>
            <person name="Chang T.-C."/>
            <person name="Salvucci A."/>
            <person name="Crous P.W."/>
            <person name="Stergiopoulos I."/>
        </authorList>
    </citation>
    <scope>NUCLEOTIDE SEQUENCE [LARGE SCALE GENOMIC DNA]</scope>
    <source>
        <strain evidence="9 10">CBS 116634</strain>
    </source>
</reference>
<feature type="domain" description="Major facilitator superfamily (MFS) profile" evidence="8">
    <location>
        <begin position="110"/>
        <end position="541"/>
    </location>
</feature>
<feature type="transmembrane region" description="Helical" evidence="7">
    <location>
        <begin position="380"/>
        <end position="399"/>
    </location>
</feature>
<protein>
    <recommendedName>
        <fullName evidence="8">Major facilitator superfamily (MFS) profile domain-containing protein</fullName>
    </recommendedName>
</protein>
<dbReference type="InterPro" id="IPR011701">
    <property type="entry name" value="MFS"/>
</dbReference>
<proteinExistence type="inferred from homology"/>
<comment type="subcellular location">
    <subcellularLocation>
        <location evidence="1">Membrane</location>
        <topology evidence="1">Multi-pass membrane protein</topology>
    </subcellularLocation>
</comment>
<comment type="similarity">
    <text evidence="2">Belongs to the major facilitator superfamily.</text>
</comment>
<feature type="compositionally biased region" description="Polar residues" evidence="6">
    <location>
        <begin position="63"/>
        <end position="75"/>
    </location>
</feature>
<evidence type="ECO:0000259" key="8">
    <source>
        <dbReference type="PROSITE" id="PS50850"/>
    </source>
</evidence>
<feature type="transmembrane region" description="Helical" evidence="7">
    <location>
        <begin position="148"/>
        <end position="166"/>
    </location>
</feature>
<feature type="transmembrane region" description="Helical" evidence="7">
    <location>
        <begin position="514"/>
        <end position="537"/>
    </location>
</feature>
<feature type="transmembrane region" description="Helical" evidence="7">
    <location>
        <begin position="109"/>
        <end position="128"/>
    </location>
</feature>
<feature type="transmembrane region" description="Helical" evidence="7">
    <location>
        <begin position="237"/>
        <end position="260"/>
    </location>
</feature>
<dbReference type="PROSITE" id="PS50850">
    <property type="entry name" value="MFS"/>
    <property type="match status" value="1"/>
</dbReference>
<evidence type="ECO:0000256" key="1">
    <source>
        <dbReference type="ARBA" id="ARBA00004141"/>
    </source>
</evidence>
<evidence type="ECO:0000256" key="3">
    <source>
        <dbReference type="ARBA" id="ARBA00022692"/>
    </source>
</evidence>
<feature type="transmembrane region" description="Helical" evidence="7">
    <location>
        <begin position="266"/>
        <end position="294"/>
    </location>
</feature>
<feature type="transmembrane region" description="Helical" evidence="7">
    <location>
        <begin position="482"/>
        <end position="502"/>
    </location>
</feature>
<keyword evidence="10" id="KW-1185">Reference proteome</keyword>
<keyword evidence="4 7" id="KW-1133">Transmembrane helix</keyword>
<dbReference type="PANTHER" id="PTHR23502:SF74">
    <property type="entry name" value="MAJOR FACILITATOR SUPERFAMILY (MFS) PROFILE DOMAIN-CONTAINING PROTEIN"/>
    <property type="match status" value="1"/>
</dbReference>
<feature type="transmembrane region" description="Helical" evidence="7">
    <location>
        <begin position="449"/>
        <end position="475"/>
    </location>
</feature>
<organism evidence="9 10">
    <name type="scientific">Pseudocercospora musae</name>
    <dbReference type="NCBI Taxonomy" id="113226"/>
    <lineage>
        <taxon>Eukaryota</taxon>
        <taxon>Fungi</taxon>
        <taxon>Dikarya</taxon>
        <taxon>Ascomycota</taxon>
        <taxon>Pezizomycotina</taxon>
        <taxon>Dothideomycetes</taxon>
        <taxon>Dothideomycetidae</taxon>
        <taxon>Mycosphaerellales</taxon>
        <taxon>Mycosphaerellaceae</taxon>
        <taxon>Pseudocercospora</taxon>
    </lineage>
</organism>
<feature type="transmembrane region" description="Helical" evidence="7">
    <location>
        <begin position="420"/>
        <end position="443"/>
    </location>
</feature>
<dbReference type="SUPFAM" id="SSF103473">
    <property type="entry name" value="MFS general substrate transporter"/>
    <property type="match status" value="1"/>
</dbReference>
<feature type="transmembrane region" description="Helical" evidence="7">
    <location>
        <begin position="178"/>
        <end position="197"/>
    </location>
</feature>
<dbReference type="OrthoDB" id="5141738at2759"/>